<dbReference type="InterPro" id="IPR051474">
    <property type="entry name" value="Anti-sigma-K/W_factor"/>
</dbReference>
<protein>
    <submittedName>
        <fullName evidence="3">Anti-sigma factor domain-containing protein</fullName>
    </submittedName>
</protein>
<gene>
    <name evidence="3" type="ORF">ACFQ2O_12355</name>
</gene>
<keyword evidence="1" id="KW-1133">Transmembrane helix</keyword>
<name>A0ABW3SQ03_9BACT</name>
<feature type="transmembrane region" description="Helical" evidence="1">
    <location>
        <begin position="101"/>
        <end position="121"/>
    </location>
</feature>
<evidence type="ECO:0000313" key="4">
    <source>
        <dbReference type="Proteomes" id="UP001597094"/>
    </source>
</evidence>
<keyword evidence="4" id="KW-1185">Reference proteome</keyword>
<keyword evidence="1" id="KW-0472">Membrane</keyword>
<dbReference type="Pfam" id="PF10099">
    <property type="entry name" value="RskA_C"/>
    <property type="match status" value="1"/>
</dbReference>
<dbReference type="PANTHER" id="PTHR37461:SF1">
    <property type="entry name" value="ANTI-SIGMA-K FACTOR RSKA"/>
    <property type="match status" value="1"/>
</dbReference>
<reference evidence="4" key="1">
    <citation type="journal article" date="2019" name="Int. J. Syst. Evol. Microbiol.">
        <title>The Global Catalogue of Microorganisms (GCM) 10K type strain sequencing project: providing services to taxonomists for standard genome sequencing and annotation.</title>
        <authorList>
            <consortium name="The Broad Institute Genomics Platform"/>
            <consortium name="The Broad Institute Genome Sequencing Center for Infectious Disease"/>
            <person name="Wu L."/>
            <person name="Ma J."/>
        </authorList>
    </citation>
    <scope>NUCLEOTIDE SEQUENCE [LARGE SCALE GENOMIC DNA]</scope>
    <source>
        <strain evidence="4">JCM 31319</strain>
    </source>
</reference>
<comment type="caution">
    <text evidence="3">The sequence shown here is derived from an EMBL/GenBank/DDBJ whole genome shotgun (WGS) entry which is preliminary data.</text>
</comment>
<keyword evidence="1" id="KW-0812">Transmembrane</keyword>
<feature type="domain" description="Anti-sigma K factor RskA C-terminal" evidence="2">
    <location>
        <begin position="114"/>
        <end position="260"/>
    </location>
</feature>
<dbReference type="PANTHER" id="PTHR37461">
    <property type="entry name" value="ANTI-SIGMA-K FACTOR RSKA"/>
    <property type="match status" value="1"/>
</dbReference>
<dbReference type="InterPro" id="IPR018764">
    <property type="entry name" value="RskA_C"/>
</dbReference>
<evidence type="ECO:0000256" key="1">
    <source>
        <dbReference type="SAM" id="Phobius"/>
    </source>
</evidence>
<evidence type="ECO:0000259" key="2">
    <source>
        <dbReference type="Pfam" id="PF10099"/>
    </source>
</evidence>
<dbReference type="Proteomes" id="UP001597094">
    <property type="component" value="Unassembled WGS sequence"/>
</dbReference>
<dbReference type="EMBL" id="JBHTLD010000107">
    <property type="protein sequence ID" value="MFD1186999.1"/>
    <property type="molecule type" value="Genomic_DNA"/>
</dbReference>
<sequence>MFNQEDYIASGILELYAAGALSPEQQQEVEQIAAASPDVQEALNDALLAMEGYARAHAVAPRAALKDRIIQQIEDQQLEKEAMAAAPRPLYPEQENSPYKWMFAASITLFLISGILSFYFYQKWQTAENRLAIAEAQEQQLAQNFSTVSQQVTQQNQLLRLLRDENYKPVKLAGVEAHPDANAVVYWNASEQSVFIDPVQLPEPPAGSQYQLWALFNGKPIDAGLLQQDGQTVLQQMKQIGAAQAFAITLEPEGGSVNPTLEQLYVMGEVQS</sequence>
<accession>A0ABW3SQ03</accession>
<organism evidence="3 4">
    <name type="scientific">Pontibacter rugosus</name>
    <dbReference type="NCBI Taxonomy" id="1745966"/>
    <lineage>
        <taxon>Bacteria</taxon>
        <taxon>Pseudomonadati</taxon>
        <taxon>Bacteroidota</taxon>
        <taxon>Cytophagia</taxon>
        <taxon>Cytophagales</taxon>
        <taxon>Hymenobacteraceae</taxon>
        <taxon>Pontibacter</taxon>
    </lineage>
</organism>
<proteinExistence type="predicted"/>
<evidence type="ECO:0000313" key="3">
    <source>
        <dbReference type="EMBL" id="MFD1186999.1"/>
    </source>
</evidence>
<dbReference type="RefSeq" id="WP_377528014.1">
    <property type="nucleotide sequence ID" value="NZ_JBHTLD010000107.1"/>
</dbReference>